<organism evidence="1 2">
    <name type="scientific">Cynara cardunculus var. scolymus</name>
    <name type="common">Globe artichoke</name>
    <name type="synonym">Cynara scolymus</name>
    <dbReference type="NCBI Taxonomy" id="59895"/>
    <lineage>
        <taxon>Eukaryota</taxon>
        <taxon>Viridiplantae</taxon>
        <taxon>Streptophyta</taxon>
        <taxon>Embryophyta</taxon>
        <taxon>Tracheophyta</taxon>
        <taxon>Spermatophyta</taxon>
        <taxon>Magnoliopsida</taxon>
        <taxon>eudicotyledons</taxon>
        <taxon>Gunneridae</taxon>
        <taxon>Pentapetalae</taxon>
        <taxon>asterids</taxon>
        <taxon>campanulids</taxon>
        <taxon>Asterales</taxon>
        <taxon>Asteraceae</taxon>
        <taxon>Carduoideae</taxon>
        <taxon>Cardueae</taxon>
        <taxon>Carduinae</taxon>
        <taxon>Cynara</taxon>
    </lineage>
</organism>
<name>A0A103Y8K5_CYNCS</name>
<gene>
    <name evidence="1" type="ORF">Ccrd_017176</name>
</gene>
<evidence type="ECO:0000313" key="1">
    <source>
        <dbReference type="EMBL" id="KVI04509.1"/>
    </source>
</evidence>
<accession>A0A103Y8K5</accession>
<reference evidence="1 2" key="1">
    <citation type="journal article" date="2016" name="Sci. Rep.">
        <title>The genome sequence of the outbreeding globe artichoke constructed de novo incorporating a phase-aware low-pass sequencing strategy of F1 progeny.</title>
        <authorList>
            <person name="Scaglione D."/>
            <person name="Reyes-Chin-Wo S."/>
            <person name="Acquadro A."/>
            <person name="Froenicke L."/>
            <person name="Portis E."/>
            <person name="Beitel C."/>
            <person name="Tirone M."/>
            <person name="Mauro R."/>
            <person name="Lo Monaco A."/>
            <person name="Mauromicale G."/>
            <person name="Faccioli P."/>
            <person name="Cattivelli L."/>
            <person name="Rieseberg L."/>
            <person name="Michelmore R."/>
            <person name="Lanteri S."/>
        </authorList>
    </citation>
    <scope>NUCLEOTIDE SEQUENCE [LARGE SCALE GENOMIC DNA]</scope>
    <source>
        <strain evidence="1">2C</strain>
    </source>
</reference>
<dbReference type="AlphaFoldDB" id="A0A103Y8K5"/>
<keyword evidence="2" id="KW-1185">Reference proteome</keyword>
<dbReference type="Proteomes" id="UP000243975">
    <property type="component" value="Unassembled WGS sequence"/>
</dbReference>
<evidence type="ECO:0000313" key="2">
    <source>
        <dbReference type="Proteomes" id="UP000243975"/>
    </source>
</evidence>
<protein>
    <submittedName>
        <fullName evidence="1">Uncharacterized protein</fullName>
    </submittedName>
</protein>
<dbReference type="Gramene" id="KVI04509">
    <property type="protein sequence ID" value="KVI04509"/>
    <property type="gene ID" value="Ccrd_017176"/>
</dbReference>
<comment type="caution">
    <text evidence="1">The sequence shown here is derived from an EMBL/GenBank/DDBJ whole genome shotgun (WGS) entry which is preliminary data.</text>
</comment>
<proteinExistence type="predicted"/>
<dbReference type="EMBL" id="LEKV01002020">
    <property type="protein sequence ID" value="KVI04509.1"/>
    <property type="molecule type" value="Genomic_DNA"/>
</dbReference>
<sequence length="86" mass="9932">MTIQSITIMSYISIHRSTSIVIHRSSYSNQCAAARDRSCTLKTVPSNLLYKLPRVILLMLKKNDCLRTVIDALVLDLCSWWNSRRF</sequence>